<evidence type="ECO:0000256" key="3">
    <source>
        <dbReference type="ARBA" id="ARBA00023110"/>
    </source>
</evidence>
<evidence type="ECO:0000256" key="7">
    <source>
        <dbReference type="SAM" id="SignalP"/>
    </source>
</evidence>
<dbReference type="Pfam" id="PF00254">
    <property type="entry name" value="FKBP_C"/>
    <property type="match status" value="1"/>
</dbReference>
<keyword evidence="4 5" id="KW-0413">Isomerase</keyword>
<keyword evidence="3 5" id="KW-0697">Rotamase</keyword>
<organism evidence="9 10">
    <name type="scientific">Paludibacter jiangxiensis</name>
    <dbReference type="NCBI Taxonomy" id="681398"/>
    <lineage>
        <taxon>Bacteria</taxon>
        <taxon>Pseudomonadati</taxon>
        <taxon>Bacteroidota</taxon>
        <taxon>Bacteroidia</taxon>
        <taxon>Bacteroidales</taxon>
        <taxon>Paludibacteraceae</taxon>
        <taxon>Paludibacter</taxon>
    </lineage>
</organism>
<dbReference type="InterPro" id="IPR046357">
    <property type="entry name" value="PPIase_dom_sf"/>
</dbReference>
<keyword evidence="7" id="KW-0732">Signal</keyword>
<dbReference type="PROSITE" id="PS50059">
    <property type="entry name" value="FKBP_PPIASE"/>
    <property type="match status" value="1"/>
</dbReference>
<accession>A0A170YCL8</accession>
<comment type="catalytic activity">
    <reaction evidence="1 5 6">
        <text>[protein]-peptidylproline (omega=180) = [protein]-peptidylproline (omega=0)</text>
        <dbReference type="Rhea" id="RHEA:16237"/>
        <dbReference type="Rhea" id="RHEA-COMP:10747"/>
        <dbReference type="Rhea" id="RHEA-COMP:10748"/>
        <dbReference type="ChEBI" id="CHEBI:83833"/>
        <dbReference type="ChEBI" id="CHEBI:83834"/>
        <dbReference type="EC" id="5.2.1.8"/>
    </reaction>
</comment>
<dbReference type="RefSeq" id="WP_084252206.1">
    <property type="nucleotide sequence ID" value="NZ_BDCR01000001.1"/>
</dbReference>
<dbReference type="OrthoDB" id="1093155at2"/>
<dbReference type="Proteomes" id="UP000076586">
    <property type="component" value="Unassembled WGS sequence"/>
</dbReference>
<comment type="caution">
    <text evidence="9">The sequence shown here is derived from an EMBL/GenBank/DDBJ whole genome shotgun (WGS) entry which is preliminary data.</text>
</comment>
<reference evidence="10" key="1">
    <citation type="submission" date="2016-04" db="EMBL/GenBank/DDBJ databases">
        <title>Draft genome sequence of Paludibacter jiangxiensis strain NM7.</title>
        <authorList>
            <person name="Qiu Y."/>
            <person name="Matsuura N."/>
            <person name="Ohashi A."/>
            <person name="Tourlousse M.D."/>
            <person name="Sekiguchi Y."/>
        </authorList>
    </citation>
    <scope>NUCLEOTIDE SEQUENCE [LARGE SCALE GENOMIC DNA]</scope>
    <source>
        <strain evidence="10">NM7</strain>
    </source>
</reference>
<evidence type="ECO:0000256" key="4">
    <source>
        <dbReference type="ARBA" id="ARBA00023235"/>
    </source>
</evidence>
<evidence type="ECO:0000259" key="8">
    <source>
        <dbReference type="PROSITE" id="PS50059"/>
    </source>
</evidence>
<dbReference type="SUPFAM" id="SSF54534">
    <property type="entry name" value="FKBP-like"/>
    <property type="match status" value="1"/>
</dbReference>
<evidence type="ECO:0000256" key="5">
    <source>
        <dbReference type="PROSITE-ProRule" id="PRU00277"/>
    </source>
</evidence>
<proteinExistence type="inferred from homology"/>
<evidence type="ECO:0000256" key="6">
    <source>
        <dbReference type="RuleBase" id="RU003915"/>
    </source>
</evidence>
<dbReference type="PANTHER" id="PTHR43811:SF19">
    <property type="entry name" value="39 KDA FK506-BINDING NUCLEAR PROTEIN"/>
    <property type="match status" value="1"/>
</dbReference>
<keyword evidence="10" id="KW-1185">Reference proteome</keyword>
<dbReference type="EMBL" id="BDCR01000001">
    <property type="protein sequence ID" value="GAT61701.1"/>
    <property type="molecule type" value="Genomic_DNA"/>
</dbReference>
<dbReference type="PANTHER" id="PTHR43811">
    <property type="entry name" value="FKBP-TYPE PEPTIDYL-PROLYL CIS-TRANS ISOMERASE FKPA"/>
    <property type="match status" value="1"/>
</dbReference>
<evidence type="ECO:0000256" key="2">
    <source>
        <dbReference type="ARBA" id="ARBA00006577"/>
    </source>
</evidence>
<protein>
    <recommendedName>
        <fullName evidence="6">Peptidyl-prolyl cis-trans isomerase</fullName>
        <ecNumber evidence="6">5.2.1.8</ecNumber>
    </recommendedName>
</protein>
<dbReference type="InterPro" id="IPR001179">
    <property type="entry name" value="PPIase_FKBP_dom"/>
</dbReference>
<feature type="domain" description="PPIase FKBP-type" evidence="8">
    <location>
        <begin position="94"/>
        <end position="182"/>
    </location>
</feature>
<reference evidence="10" key="2">
    <citation type="journal article" date="2017" name="Genome Announc.">
        <title>Draft genome sequence of Paludibacter jiangxiensis NM7(T), a propionate-producing fermentative bacterium.</title>
        <authorList>
            <person name="Qiu Y.-L."/>
            <person name="Tourlousse D.M."/>
            <person name="Matsuura N."/>
            <person name="Ohashi A."/>
            <person name="Sekiguchi Y."/>
        </authorList>
    </citation>
    <scope>NUCLEOTIDE SEQUENCE [LARGE SCALE GENOMIC DNA]</scope>
    <source>
        <strain evidence="10">NM7</strain>
    </source>
</reference>
<name>A0A170YCL8_9BACT</name>
<evidence type="ECO:0000313" key="9">
    <source>
        <dbReference type="EMBL" id="GAT61701.1"/>
    </source>
</evidence>
<comment type="similarity">
    <text evidence="2 6">Belongs to the FKBP-type PPIase family.</text>
</comment>
<dbReference type="GO" id="GO:0003755">
    <property type="term" value="F:peptidyl-prolyl cis-trans isomerase activity"/>
    <property type="evidence" value="ECO:0007669"/>
    <property type="project" value="UniProtKB-UniRule"/>
</dbReference>
<sequence>MRVRSFMRFSVGLWCCSLLLLCGSCRQQPQVPSNIPVPDEEKENLITLNKAILNNEERQIEKYIADKHLRLEKDSLGFWCSRSLTNRKAVAKSQQAVTYQYSITLLDGKFCYSNLNSPRKTTIRLGKGESFTGLDMALRKMKPGEQFDFIFPSILAYGVSGDGHHIPPYSALFCTVKLIGSSDN</sequence>
<feature type="signal peptide" evidence="7">
    <location>
        <begin position="1"/>
        <end position="27"/>
    </location>
</feature>
<dbReference type="STRING" id="681398.PJIAN_1284"/>
<evidence type="ECO:0000256" key="1">
    <source>
        <dbReference type="ARBA" id="ARBA00000971"/>
    </source>
</evidence>
<dbReference type="Gene3D" id="3.10.50.40">
    <property type="match status" value="1"/>
</dbReference>
<feature type="chain" id="PRO_5007904818" description="Peptidyl-prolyl cis-trans isomerase" evidence="7">
    <location>
        <begin position="28"/>
        <end position="184"/>
    </location>
</feature>
<dbReference type="AlphaFoldDB" id="A0A170YCL8"/>
<dbReference type="EC" id="5.2.1.8" evidence="6"/>
<gene>
    <name evidence="9" type="ORF">PJIAN_1284</name>
</gene>
<evidence type="ECO:0000313" key="10">
    <source>
        <dbReference type="Proteomes" id="UP000076586"/>
    </source>
</evidence>